<keyword evidence="5 15" id="KW-0812">Transmembrane</keyword>
<dbReference type="Proteomes" id="UP000594638">
    <property type="component" value="Unassembled WGS sequence"/>
</dbReference>
<keyword evidence="8 15" id="KW-1133">Transmembrane helix</keyword>
<evidence type="ECO:0000256" key="15">
    <source>
        <dbReference type="SAM" id="Phobius"/>
    </source>
</evidence>
<organism evidence="16 17">
    <name type="scientific">Olea europaea subsp. europaea</name>
    <dbReference type="NCBI Taxonomy" id="158383"/>
    <lineage>
        <taxon>Eukaryota</taxon>
        <taxon>Viridiplantae</taxon>
        <taxon>Streptophyta</taxon>
        <taxon>Embryophyta</taxon>
        <taxon>Tracheophyta</taxon>
        <taxon>Spermatophyta</taxon>
        <taxon>Magnoliopsida</taxon>
        <taxon>eudicotyledons</taxon>
        <taxon>Gunneridae</taxon>
        <taxon>Pentapetalae</taxon>
        <taxon>asterids</taxon>
        <taxon>lamiids</taxon>
        <taxon>Lamiales</taxon>
        <taxon>Oleaceae</taxon>
        <taxon>Oleeae</taxon>
        <taxon>Olea</taxon>
    </lineage>
</organism>
<dbReference type="CDD" id="cd11072">
    <property type="entry name" value="CYP71-like"/>
    <property type="match status" value="1"/>
</dbReference>
<keyword evidence="11 14" id="KW-0503">Monooxygenase</keyword>
<evidence type="ECO:0000256" key="12">
    <source>
        <dbReference type="ARBA" id="ARBA00023136"/>
    </source>
</evidence>
<dbReference type="PROSITE" id="PS00086">
    <property type="entry name" value="CYTOCHROME_P450"/>
    <property type="match status" value="1"/>
</dbReference>
<dbReference type="FunFam" id="1.10.630.10:FF:000043">
    <property type="entry name" value="Cytochrome P450 99A2"/>
    <property type="match status" value="1"/>
</dbReference>
<dbReference type="SUPFAM" id="SSF48264">
    <property type="entry name" value="Cytochrome P450"/>
    <property type="match status" value="1"/>
</dbReference>
<comment type="caution">
    <text evidence="16">The sequence shown here is derived from an EMBL/GenBank/DDBJ whole genome shotgun (WGS) entry which is preliminary data.</text>
</comment>
<dbReference type="Gramene" id="OE9A013138T1">
    <property type="protein sequence ID" value="OE9A013138C1"/>
    <property type="gene ID" value="OE9A013138"/>
</dbReference>
<dbReference type="GO" id="GO:0005506">
    <property type="term" value="F:iron ion binding"/>
    <property type="evidence" value="ECO:0007669"/>
    <property type="project" value="InterPro"/>
</dbReference>
<dbReference type="GO" id="GO:0020037">
    <property type="term" value="F:heme binding"/>
    <property type="evidence" value="ECO:0007669"/>
    <property type="project" value="InterPro"/>
</dbReference>
<evidence type="ECO:0000256" key="3">
    <source>
        <dbReference type="ARBA" id="ARBA00010617"/>
    </source>
</evidence>
<dbReference type="Gene3D" id="1.10.630.10">
    <property type="entry name" value="Cytochrome P450"/>
    <property type="match status" value="1"/>
</dbReference>
<comment type="subcellular location">
    <subcellularLocation>
        <location evidence="2">Membrane</location>
        <topology evidence="2">Single-pass type II membrane protein</topology>
    </subcellularLocation>
</comment>
<dbReference type="EMBL" id="CACTIH010007262">
    <property type="protein sequence ID" value="CAA3006632.1"/>
    <property type="molecule type" value="Genomic_DNA"/>
</dbReference>
<keyword evidence="12 15" id="KW-0472">Membrane</keyword>
<protein>
    <submittedName>
        <fullName evidence="16">Premnaspirodiene oxygenase-like</fullName>
    </submittedName>
</protein>
<evidence type="ECO:0000256" key="4">
    <source>
        <dbReference type="ARBA" id="ARBA00022617"/>
    </source>
</evidence>
<dbReference type="GO" id="GO:0004497">
    <property type="term" value="F:monooxygenase activity"/>
    <property type="evidence" value="ECO:0007669"/>
    <property type="project" value="UniProtKB-KW"/>
</dbReference>
<dbReference type="InterPro" id="IPR036396">
    <property type="entry name" value="Cyt_P450_sf"/>
</dbReference>
<keyword evidence="6 13" id="KW-0479">Metal-binding</keyword>
<dbReference type="AlphaFoldDB" id="A0A8S0TPA6"/>
<keyword evidence="17" id="KW-1185">Reference proteome</keyword>
<dbReference type="InterPro" id="IPR017972">
    <property type="entry name" value="Cyt_P450_CS"/>
</dbReference>
<evidence type="ECO:0000256" key="8">
    <source>
        <dbReference type="ARBA" id="ARBA00022989"/>
    </source>
</evidence>
<dbReference type="PANTHER" id="PTHR47953:SF19">
    <property type="entry name" value="OS06G0641600 PROTEIN"/>
    <property type="match status" value="1"/>
</dbReference>
<evidence type="ECO:0000256" key="11">
    <source>
        <dbReference type="ARBA" id="ARBA00023033"/>
    </source>
</evidence>
<evidence type="ECO:0000313" key="16">
    <source>
        <dbReference type="EMBL" id="CAA3006632.1"/>
    </source>
</evidence>
<dbReference type="PRINTS" id="PR00385">
    <property type="entry name" value="P450"/>
</dbReference>
<dbReference type="Pfam" id="PF00067">
    <property type="entry name" value="p450"/>
    <property type="match status" value="1"/>
</dbReference>
<dbReference type="InterPro" id="IPR001128">
    <property type="entry name" value="Cyt_P450"/>
</dbReference>
<dbReference type="PANTHER" id="PTHR47953">
    <property type="entry name" value="OS08G0105600 PROTEIN"/>
    <property type="match status" value="1"/>
</dbReference>
<evidence type="ECO:0000256" key="2">
    <source>
        <dbReference type="ARBA" id="ARBA00004606"/>
    </source>
</evidence>
<gene>
    <name evidence="16" type="ORF">OLEA9_A013138</name>
</gene>
<evidence type="ECO:0000256" key="9">
    <source>
        <dbReference type="ARBA" id="ARBA00023002"/>
    </source>
</evidence>
<evidence type="ECO:0000256" key="5">
    <source>
        <dbReference type="ARBA" id="ARBA00022692"/>
    </source>
</evidence>
<evidence type="ECO:0000256" key="6">
    <source>
        <dbReference type="ARBA" id="ARBA00022723"/>
    </source>
</evidence>
<dbReference type="GO" id="GO:0016020">
    <property type="term" value="C:membrane"/>
    <property type="evidence" value="ECO:0007669"/>
    <property type="project" value="UniProtKB-SubCell"/>
</dbReference>
<dbReference type="InterPro" id="IPR002401">
    <property type="entry name" value="Cyt_P450_E_grp-I"/>
</dbReference>
<feature type="binding site" description="axial binding residue" evidence="13">
    <location>
        <position position="442"/>
    </location>
    <ligand>
        <name>heme</name>
        <dbReference type="ChEBI" id="CHEBI:30413"/>
    </ligand>
    <ligandPart>
        <name>Fe</name>
        <dbReference type="ChEBI" id="CHEBI:18248"/>
    </ligandPart>
</feature>
<proteinExistence type="inferred from homology"/>
<keyword evidence="7" id="KW-0735">Signal-anchor</keyword>
<dbReference type="GO" id="GO:0016705">
    <property type="term" value="F:oxidoreductase activity, acting on paired donors, with incorporation or reduction of molecular oxygen"/>
    <property type="evidence" value="ECO:0007669"/>
    <property type="project" value="InterPro"/>
</dbReference>
<name>A0A8S0TPA6_OLEEU</name>
<dbReference type="PRINTS" id="PR00463">
    <property type="entry name" value="EP450I"/>
</dbReference>
<evidence type="ECO:0000256" key="7">
    <source>
        <dbReference type="ARBA" id="ARBA00022968"/>
    </source>
</evidence>
<keyword evidence="4 13" id="KW-0349">Heme</keyword>
<dbReference type="OrthoDB" id="2789670at2759"/>
<evidence type="ECO:0000256" key="14">
    <source>
        <dbReference type="RuleBase" id="RU000461"/>
    </source>
</evidence>
<sequence length="500" mass="56929">MEIPSSFSLTAFSFIISFLFLLFNNSKRFIIPSKFPPGPWKIPLIGNLHQLIGSLPHHSLNKLAQKYGPIMHLQIGELSTVVISSPQIAQEVLQTNGLAFSDRPDLMVNKIIFYNFSAVGGSHYGESWRQMRKLCILELLSPKKVQSYYSIMDEEISRLILSIQSSLGQPINLTEMVLSAQSSIVCRAAVGRRCKDQEKLILLIRESASYAGVFNFADIFPSMKLIHFLFGLDKKLIKMHKKIDHILEGIIQEHEADRIRTRVDEPLEEDLLDVFLRLKESNDFQISINRDNIKANIFEMFIAGIETSTTLVEWAMSELMKNPKTMEKAQAEVRQAFKGKTKIQENDIQTLKYLKMVVKETLRLHPPGPLLKPRKCREQCQIGSYQIPINTFVITNCWAIGRDPNYWENPESFEPERFIKSSINFTGNHFELIPFGAGRRMCPGISFGIASVELALARLLYHFDWKIPGGISPQELDMTEVFGAAVGRKTNLFLIPTSYV</sequence>
<evidence type="ECO:0000256" key="10">
    <source>
        <dbReference type="ARBA" id="ARBA00023004"/>
    </source>
</evidence>
<comment type="cofactor">
    <cofactor evidence="1 13">
        <name>heme</name>
        <dbReference type="ChEBI" id="CHEBI:30413"/>
    </cofactor>
</comment>
<feature type="transmembrane region" description="Helical" evidence="15">
    <location>
        <begin position="6"/>
        <end position="24"/>
    </location>
</feature>
<keyword evidence="9 14" id="KW-0560">Oxidoreductase</keyword>
<accession>A0A8S0TPA6</accession>
<reference evidence="16 17" key="1">
    <citation type="submission" date="2019-12" db="EMBL/GenBank/DDBJ databases">
        <authorList>
            <person name="Alioto T."/>
            <person name="Alioto T."/>
            <person name="Gomez Garrido J."/>
        </authorList>
    </citation>
    <scope>NUCLEOTIDE SEQUENCE [LARGE SCALE GENOMIC DNA]</scope>
</reference>
<evidence type="ECO:0000313" key="17">
    <source>
        <dbReference type="Proteomes" id="UP000594638"/>
    </source>
</evidence>
<dbReference type="InterPro" id="IPR052306">
    <property type="entry name" value="CYP450_71D"/>
</dbReference>
<keyword evidence="10 13" id="KW-0408">Iron</keyword>
<evidence type="ECO:0000256" key="13">
    <source>
        <dbReference type="PIRSR" id="PIRSR602401-1"/>
    </source>
</evidence>
<evidence type="ECO:0000256" key="1">
    <source>
        <dbReference type="ARBA" id="ARBA00001971"/>
    </source>
</evidence>
<comment type="similarity">
    <text evidence="3 14">Belongs to the cytochrome P450 family.</text>
</comment>